<keyword evidence="4" id="KW-1185">Reference proteome</keyword>
<gene>
    <name evidence="3" type="ORF">RIF29_31327</name>
</gene>
<dbReference type="InterPro" id="IPR036457">
    <property type="entry name" value="PPM-type-like_dom_sf"/>
</dbReference>
<evidence type="ECO:0000313" key="4">
    <source>
        <dbReference type="Proteomes" id="UP001372338"/>
    </source>
</evidence>
<proteinExistence type="predicted"/>
<dbReference type="Proteomes" id="UP001372338">
    <property type="component" value="Unassembled WGS sequence"/>
</dbReference>
<name>A0AAN9EHK9_CROPI</name>
<keyword evidence="1" id="KW-1133">Transmembrane helix</keyword>
<dbReference type="Gene3D" id="3.60.40.10">
    <property type="entry name" value="PPM-type phosphatase domain"/>
    <property type="match status" value="1"/>
</dbReference>
<sequence length="176" mass="19804">MVVSTHNPPTNCMRKVLRKWYHSTYVEKTIGMTKDMSDRLSSFMLVLSVISREVLVDEGHRQVVELEQAAIWRFLWWSAAILIKVLLFVANLGDAKAVLARSTITDGSQDHSNGVSVLKAIVLIREHKPIFPRERARIQKTLPRIDPKVGSGVTGAFFVEDSMHSAKEAVFDVDSD</sequence>
<evidence type="ECO:0000313" key="3">
    <source>
        <dbReference type="EMBL" id="KAK7257383.1"/>
    </source>
</evidence>
<dbReference type="EMBL" id="JAYWIO010000006">
    <property type="protein sequence ID" value="KAK7257383.1"/>
    <property type="molecule type" value="Genomic_DNA"/>
</dbReference>
<feature type="transmembrane region" description="Helical" evidence="1">
    <location>
        <begin position="74"/>
        <end position="93"/>
    </location>
</feature>
<keyword evidence="1" id="KW-0812">Transmembrane</keyword>
<dbReference type="Pfam" id="PF00481">
    <property type="entry name" value="PP2C"/>
    <property type="match status" value="1"/>
</dbReference>
<feature type="domain" description="PPM-type phosphatase" evidence="2">
    <location>
        <begin position="83"/>
        <end position="145"/>
    </location>
</feature>
<accession>A0AAN9EHK9</accession>
<evidence type="ECO:0000259" key="2">
    <source>
        <dbReference type="Pfam" id="PF00481"/>
    </source>
</evidence>
<dbReference type="InterPro" id="IPR001932">
    <property type="entry name" value="PPM-type_phosphatase-like_dom"/>
</dbReference>
<dbReference type="SUPFAM" id="SSF81606">
    <property type="entry name" value="PP2C-like"/>
    <property type="match status" value="1"/>
</dbReference>
<protein>
    <recommendedName>
        <fullName evidence="2">PPM-type phosphatase domain-containing protein</fullName>
    </recommendedName>
</protein>
<comment type="caution">
    <text evidence="3">The sequence shown here is derived from an EMBL/GenBank/DDBJ whole genome shotgun (WGS) entry which is preliminary data.</text>
</comment>
<organism evidence="3 4">
    <name type="scientific">Crotalaria pallida</name>
    <name type="common">Smooth rattlebox</name>
    <name type="synonym">Crotalaria striata</name>
    <dbReference type="NCBI Taxonomy" id="3830"/>
    <lineage>
        <taxon>Eukaryota</taxon>
        <taxon>Viridiplantae</taxon>
        <taxon>Streptophyta</taxon>
        <taxon>Embryophyta</taxon>
        <taxon>Tracheophyta</taxon>
        <taxon>Spermatophyta</taxon>
        <taxon>Magnoliopsida</taxon>
        <taxon>eudicotyledons</taxon>
        <taxon>Gunneridae</taxon>
        <taxon>Pentapetalae</taxon>
        <taxon>rosids</taxon>
        <taxon>fabids</taxon>
        <taxon>Fabales</taxon>
        <taxon>Fabaceae</taxon>
        <taxon>Papilionoideae</taxon>
        <taxon>50 kb inversion clade</taxon>
        <taxon>genistoids sensu lato</taxon>
        <taxon>core genistoids</taxon>
        <taxon>Crotalarieae</taxon>
        <taxon>Crotalaria</taxon>
    </lineage>
</organism>
<dbReference type="AlphaFoldDB" id="A0AAN9EHK9"/>
<reference evidence="3 4" key="1">
    <citation type="submission" date="2024-01" db="EMBL/GenBank/DDBJ databases">
        <title>The genomes of 5 underutilized Papilionoideae crops provide insights into root nodulation and disease resistanc.</title>
        <authorList>
            <person name="Yuan L."/>
        </authorList>
    </citation>
    <scope>NUCLEOTIDE SEQUENCE [LARGE SCALE GENOMIC DNA]</scope>
    <source>
        <strain evidence="3">ZHUSHIDOU_FW_LH</strain>
        <tissue evidence="3">Leaf</tissue>
    </source>
</reference>
<evidence type="ECO:0000256" key="1">
    <source>
        <dbReference type="SAM" id="Phobius"/>
    </source>
</evidence>
<keyword evidence="1" id="KW-0472">Membrane</keyword>